<name>A0A2N5ZM99_MUIH1</name>
<dbReference type="AlphaFoldDB" id="A0A2N5ZM99"/>
<dbReference type="GO" id="GO:0016811">
    <property type="term" value="F:hydrolase activity, acting on carbon-nitrogen (but not peptide) bonds, in linear amides"/>
    <property type="evidence" value="ECO:0007669"/>
    <property type="project" value="TreeGrafter"/>
</dbReference>
<gene>
    <name evidence="3" type="ORF">C0601_00885</name>
</gene>
<dbReference type="Gene3D" id="3.60.110.10">
    <property type="entry name" value="Carbon-nitrogen hydrolase"/>
    <property type="match status" value="1"/>
</dbReference>
<dbReference type="PANTHER" id="PTHR43674:SF16">
    <property type="entry name" value="CARBON-NITROGEN FAMILY, PUTATIVE (AFU_ORTHOLOGUE AFUA_5G02350)-RELATED"/>
    <property type="match status" value="1"/>
</dbReference>
<dbReference type="InterPro" id="IPR036526">
    <property type="entry name" value="C-N_Hydrolase_sf"/>
</dbReference>
<keyword evidence="1 3" id="KW-0378">Hydrolase</keyword>
<evidence type="ECO:0000259" key="2">
    <source>
        <dbReference type="PROSITE" id="PS50263"/>
    </source>
</evidence>
<feature type="domain" description="CN hydrolase" evidence="2">
    <location>
        <begin position="4"/>
        <end position="246"/>
    </location>
</feature>
<evidence type="ECO:0000256" key="1">
    <source>
        <dbReference type="ARBA" id="ARBA00022801"/>
    </source>
</evidence>
<dbReference type="EMBL" id="PKTG01000019">
    <property type="protein sequence ID" value="PLX19751.1"/>
    <property type="molecule type" value="Genomic_DNA"/>
</dbReference>
<organism evidence="3 4">
    <name type="scientific">Muiribacterium halophilum</name>
    <dbReference type="NCBI Taxonomy" id="2053465"/>
    <lineage>
        <taxon>Bacteria</taxon>
        <taxon>Candidatus Muiribacteriota</taxon>
        <taxon>Candidatus Muiribacteriia</taxon>
        <taxon>Candidatus Muiribacteriales</taxon>
        <taxon>Candidatus Muiribacteriaceae</taxon>
        <taxon>Candidatus Muiribacterium</taxon>
    </lineage>
</organism>
<reference evidence="3 4" key="1">
    <citation type="submission" date="2017-11" db="EMBL/GenBank/DDBJ databases">
        <title>Genome-resolved metagenomics identifies genetic mobility, metabolic interactions, and unexpected diversity in perchlorate-reducing communities.</title>
        <authorList>
            <person name="Barnum T.P."/>
            <person name="Figueroa I.A."/>
            <person name="Carlstrom C.I."/>
            <person name="Lucas L.N."/>
            <person name="Engelbrektson A.L."/>
            <person name="Coates J.D."/>
        </authorList>
    </citation>
    <scope>NUCLEOTIDE SEQUENCE [LARGE SCALE GENOMIC DNA]</scope>
    <source>
        <strain evidence="3">BM706</strain>
    </source>
</reference>
<evidence type="ECO:0000313" key="4">
    <source>
        <dbReference type="Proteomes" id="UP000234857"/>
    </source>
</evidence>
<dbReference type="SUPFAM" id="SSF56317">
    <property type="entry name" value="Carbon-nitrogen hydrolase"/>
    <property type="match status" value="1"/>
</dbReference>
<accession>A0A2N5ZM99</accession>
<comment type="caution">
    <text evidence="3">The sequence shown here is derived from an EMBL/GenBank/DDBJ whole genome shotgun (WGS) entry which is preliminary data.</text>
</comment>
<protein>
    <submittedName>
        <fullName evidence="3">Carbon-nitrogen hydrolase family protein</fullName>
    </submittedName>
</protein>
<evidence type="ECO:0000313" key="3">
    <source>
        <dbReference type="EMBL" id="PLX19751.1"/>
    </source>
</evidence>
<dbReference type="InterPro" id="IPR003010">
    <property type="entry name" value="C-N_Hydrolase"/>
</dbReference>
<dbReference type="Proteomes" id="UP000234857">
    <property type="component" value="Unassembled WGS sequence"/>
</dbReference>
<dbReference type="InterPro" id="IPR050345">
    <property type="entry name" value="Aliph_Amidase/BUP"/>
</dbReference>
<dbReference type="CDD" id="cd07197">
    <property type="entry name" value="nitrilase"/>
    <property type="match status" value="1"/>
</dbReference>
<proteinExistence type="predicted"/>
<dbReference type="Pfam" id="PF00795">
    <property type="entry name" value="CN_hydrolase"/>
    <property type="match status" value="1"/>
</dbReference>
<dbReference type="PROSITE" id="PS50263">
    <property type="entry name" value="CN_HYDROLASE"/>
    <property type="match status" value="1"/>
</dbReference>
<dbReference type="PANTHER" id="PTHR43674">
    <property type="entry name" value="NITRILASE C965.09-RELATED"/>
    <property type="match status" value="1"/>
</dbReference>
<sequence>MKKCKVCGVQITTKPLAIKENLEKMILWAEKAKKEFEPDLIVYPETITTTFSPGVSYEEFKKIVEPVPGYSTDKMCELAKRLKVDIVLPMYELKDDKIYNDSIYIDCNGEILGIYRKTHLFPTERLENNGWSTPGDEIVVIDSRFGKIGLIICYDGDFPELSRMNALRGAEVIIRPSALLRSFDIWDMTNKARAYDNHVYMVSVNAVGPDGANNYFFGHSMIVGKDAHKIGLARGSEEIVCAELVLGETEKVSYGVGADRMFDHIDDRNLKAYTDELLKPRKK</sequence>